<dbReference type="NCBIfam" id="TIGR00436">
    <property type="entry name" value="era"/>
    <property type="match status" value="1"/>
</dbReference>
<evidence type="ECO:0000259" key="10">
    <source>
        <dbReference type="PROSITE" id="PS50823"/>
    </source>
</evidence>
<dbReference type="Gene3D" id="3.30.300.20">
    <property type="match status" value="1"/>
</dbReference>
<keyword evidence="7" id="KW-1003">Cell membrane</keyword>
<dbReference type="InterPro" id="IPR027417">
    <property type="entry name" value="P-loop_NTPase"/>
</dbReference>
<dbReference type="NCBIfam" id="TIGR00231">
    <property type="entry name" value="small_GTP"/>
    <property type="match status" value="1"/>
</dbReference>
<dbReference type="CDD" id="cd22534">
    <property type="entry name" value="KH-II_Era"/>
    <property type="match status" value="1"/>
</dbReference>
<evidence type="ECO:0000256" key="7">
    <source>
        <dbReference type="HAMAP-Rule" id="MF_00367"/>
    </source>
</evidence>
<evidence type="ECO:0000256" key="6">
    <source>
        <dbReference type="ARBA" id="ARBA00023134"/>
    </source>
</evidence>
<feature type="binding site" evidence="7">
    <location>
        <begin position="117"/>
        <end position="121"/>
    </location>
    <ligand>
        <name>GTP</name>
        <dbReference type="ChEBI" id="CHEBI:37565"/>
    </ligand>
</feature>
<sequence length="352" mass="39842">MSLKIFNRRGMIQNAPAGGKRLDSRRRARAKWRLLFSDGLFFRRPQDYVMDEFTQTAPAGYRCGFIAIVGRPNVGKSTLMNHLIGQKVSITSKKAQTTRNRVTGIYTDDTAQFVFVDTPGFQTDHRNALNDRLNQNVTEALSGVDAVVFVVEAMRFTEADRTVMKQLPKHTPVILVVNKIDKDKAKDKTALQAFIDGIRAEFKFAACEVVSAKHGLRIANLLETLKPFLPEGIPLYPDDMVTDKSARFLAMEIVREKLFRYLGEELPYAMNVEVEKFDEGEGIHHIYIAVLVDKENQKPIVIGKGGEKLKKISTEARLDMEKLFGCKVFLKVWVKVKSGWADDVRFLNELGL</sequence>
<dbReference type="PANTHER" id="PTHR42698:SF1">
    <property type="entry name" value="GTPASE ERA, MITOCHONDRIAL"/>
    <property type="match status" value="1"/>
</dbReference>
<dbReference type="SUPFAM" id="SSF52540">
    <property type="entry name" value="P-loop containing nucleoside triphosphate hydrolases"/>
    <property type="match status" value="1"/>
</dbReference>
<feature type="domain" description="KH type-2" evidence="10">
    <location>
        <begin position="254"/>
        <end position="338"/>
    </location>
</feature>
<comment type="subunit">
    <text evidence="7">Monomer.</text>
</comment>
<comment type="caution">
    <text evidence="12">The sequence shown here is derived from an EMBL/GenBank/DDBJ whole genome shotgun (WGS) entry which is preliminary data.</text>
</comment>
<protein>
    <recommendedName>
        <fullName evidence="2 7">GTPase Era</fullName>
    </recommendedName>
</protein>
<comment type="subcellular location">
    <subcellularLocation>
        <location evidence="7">Cytoplasm</location>
    </subcellularLocation>
    <subcellularLocation>
        <location evidence="7">Cell membrane</location>
        <topology evidence="7">Peripheral membrane protein</topology>
    </subcellularLocation>
</comment>
<feature type="binding site" evidence="7">
    <location>
        <begin position="70"/>
        <end position="77"/>
    </location>
    <ligand>
        <name>GTP</name>
        <dbReference type="ChEBI" id="CHEBI:37565"/>
    </ligand>
</feature>
<dbReference type="FunFam" id="3.30.300.20:FF:000003">
    <property type="entry name" value="GTPase Era"/>
    <property type="match status" value="1"/>
</dbReference>
<keyword evidence="7" id="KW-0963">Cytoplasm</keyword>
<keyword evidence="7" id="KW-0699">rRNA-binding</keyword>
<dbReference type="InterPro" id="IPR005662">
    <property type="entry name" value="GTPase_Era-like"/>
</dbReference>
<keyword evidence="7" id="KW-0472">Membrane</keyword>
<dbReference type="GO" id="GO:0005525">
    <property type="term" value="F:GTP binding"/>
    <property type="evidence" value="ECO:0007669"/>
    <property type="project" value="UniProtKB-UniRule"/>
</dbReference>
<evidence type="ECO:0000313" key="13">
    <source>
        <dbReference type="Proteomes" id="UP000004105"/>
    </source>
</evidence>
<evidence type="ECO:0000256" key="2">
    <source>
        <dbReference type="ARBA" id="ARBA00020484"/>
    </source>
</evidence>
<dbReference type="InterPro" id="IPR015946">
    <property type="entry name" value="KH_dom-like_a/b"/>
</dbReference>
<evidence type="ECO:0000313" key="12">
    <source>
        <dbReference type="EMBL" id="EGF07194.1"/>
    </source>
</evidence>
<dbReference type="GO" id="GO:0000028">
    <property type="term" value="P:ribosomal small subunit assembly"/>
    <property type="evidence" value="ECO:0007669"/>
    <property type="project" value="TreeGrafter"/>
</dbReference>
<gene>
    <name evidence="7 12" type="primary">era</name>
    <name evidence="12" type="ORF">HMPREF9123_2730</name>
</gene>
<reference evidence="12 13" key="1">
    <citation type="submission" date="2011-02" db="EMBL/GenBank/DDBJ databases">
        <authorList>
            <person name="Muzny D."/>
            <person name="Qin X."/>
            <person name="Deng J."/>
            <person name="Jiang H."/>
            <person name="Liu Y."/>
            <person name="Qu J."/>
            <person name="Song X.-Z."/>
            <person name="Zhang L."/>
            <person name="Thornton R."/>
            <person name="Coyle M."/>
            <person name="Francisco L."/>
            <person name="Jackson L."/>
            <person name="Javaid M."/>
            <person name="Korchina V."/>
            <person name="Kovar C."/>
            <person name="Mata R."/>
            <person name="Mathew T."/>
            <person name="Ngo R."/>
            <person name="Nguyen L."/>
            <person name="Nguyen N."/>
            <person name="Okwuonu G."/>
            <person name="Ongeri F."/>
            <person name="Pham C."/>
            <person name="Simmons D."/>
            <person name="Wilczek-Boney K."/>
            <person name="Hale W."/>
            <person name="Jakkamsetti A."/>
            <person name="Pham P."/>
            <person name="Ruth R."/>
            <person name="San Lucas F."/>
            <person name="Warren J."/>
            <person name="Zhang J."/>
            <person name="Zhao Z."/>
            <person name="Zhou C."/>
            <person name="Zhu D."/>
            <person name="Lee S."/>
            <person name="Bess C."/>
            <person name="Blankenburg K."/>
            <person name="Forbes L."/>
            <person name="Fu Q."/>
            <person name="Gubbala S."/>
            <person name="Hirani K."/>
            <person name="Jayaseelan J.C."/>
            <person name="Lara F."/>
            <person name="Munidasa M."/>
            <person name="Palculict T."/>
            <person name="Patil S."/>
            <person name="Pu L.-L."/>
            <person name="Saada N."/>
            <person name="Tang L."/>
            <person name="Weissenberger G."/>
            <person name="Zhu Y."/>
            <person name="Hemphill L."/>
            <person name="Shang Y."/>
            <person name="Youmans B."/>
            <person name="Ayvaz T."/>
            <person name="Ross M."/>
            <person name="Santibanez J."/>
            <person name="Aqrawi P."/>
            <person name="Gross S."/>
            <person name="Joshi V."/>
            <person name="Fowler G."/>
            <person name="Nazareth L."/>
            <person name="Reid J."/>
            <person name="Worley K."/>
            <person name="Petrosino J."/>
            <person name="Highlander S."/>
            <person name="Gibbs R."/>
        </authorList>
    </citation>
    <scope>NUCLEOTIDE SEQUENCE [LARGE SCALE GENOMIC DNA]</scope>
    <source>
        <strain evidence="12 13">ATCC BAA-1200</strain>
    </source>
</reference>
<keyword evidence="5 7" id="KW-0694">RNA-binding</keyword>
<comment type="function">
    <text evidence="7">An essential GTPase that binds both GDP and GTP, with rapid nucleotide exchange. Plays a role in 16S rRNA processing and 30S ribosomal subunit biogenesis and possibly also in cell cycle regulation and energy metabolism.</text>
</comment>
<comment type="similarity">
    <text evidence="1 7 8 9">Belongs to the TRAFAC class TrmE-Era-EngA-EngB-Septin-like GTPase superfamily. Era GTPase family.</text>
</comment>
<evidence type="ECO:0000256" key="5">
    <source>
        <dbReference type="ARBA" id="ARBA00022884"/>
    </source>
</evidence>
<proteinExistence type="inferred from homology"/>
<feature type="region of interest" description="G5" evidence="8">
    <location>
        <begin position="210"/>
        <end position="212"/>
    </location>
</feature>
<dbReference type="AlphaFoldDB" id="F2BG73"/>
<keyword evidence="6 7" id="KW-0342">GTP-binding</keyword>
<feature type="binding site" evidence="7">
    <location>
        <begin position="178"/>
        <end position="181"/>
    </location>
    <ligand>
        <name>GTP</name>
        <dbReference type="ChEBI" id="CHEBI:37565"/>
    </ligand>
</feature>
<dbReference type="HAMAP" id="MF_00367">
    <property type="entry name" value="GTPase_Era"/>
    <property type="match status" value="1"/>
</dbReference>
<dbReference type="NCBIfam" id="NF000908">
    <property type="entry name" value="PRK00089.1"/>
    <property type="match status" value="1"/>
</dbReference>
<evidence type="ECO:0000256" key="1">
    <source>
        <dbReference type="ARBA" id="ARBA00007921"/>
    </source>
</evidence>
<feature type="region of interest" description="G4" evidence="8">
    <location>
        <begin position="178"/>
        <end position="181"/>
    </location>
</feature>
<dbReference type="Pfam" id="PF07650">
    <property type="entry name" value="KH_2"/>
    <property type="match status" value="1"/>
</dbReference>
<keyword evidence="4 7" id="KW-0547">Nucleotide-binding</keyword>
<organism evidence="12 13">
    <name type="scientific">Neisseria bacilliformis ATCC BAA-1200</name>
    <dbReference type="NCBI Taxonomy" id="888742"/>
    <lineage>
        <taxon>Bacteria</taxon>
        <taxon>Pseudomonadati</taxon>
        <taxon>Pseudomonadota</taxon>
        <taxon>Betaproteobacteria</taxon>
        <taxon>Neisseriales</taxon>
        <taxon>Neisseriaceae</taxon>
        <taxon>Neisseria</taxon>
    </lineage>
</organism>
<dbReference type="InterPro" id="IPR005225">
    <property type="entry name" value="Small_GTP-bd"/>
</dbReference>
<dbReference type="SUPFAM" id="SSF54814">
    <property type="entry name" value="Prokaryotic type KH domain (KH-domain type II)"/>
    <property type="match status" value="1"/>
</dbReference>
<keyword evidence="3 7" id="KW-0690">Ribosome biogenesis</keyword>
<feature type="region of interest" description="G2" evidence="8">
    <location>
        <begin position="96"/>
        <end position="100"/>
    </location>
</feature>
<dbReference type="PRINTS" id="PR00326">
    <property type="entry name" value="GTP1OBG"/>
</dbReference>
<dbReference type="GO" id="GO:0070181">
    <property type="term" value="F:small ribosomal subunit rRNA binding"/>
    <property type="evidence" value="ECO:0007669"/>
    <property type="project" value="UniProtKB-UniRule"/>
</dbReference>
<feature type="region of interest" description="G1" evidence="8">
    <location>
        <begin position="70"/>
        <end position="77"/>
    </location>
</feature>
<dbReference type="GO" id="GO:0005886">
    <property type="term" value="C:plasma membrane"/>
    <property type="evidence" value="ECO:0007669"/>
    <property type="project" value="UniProtKB-SubCell"/>
</dbReference>
<evidence type="ECO:0000256" key="9">
    <source>
        <dbReference type="RuleBase" id="RU003761"/>
    </source>
</evidence>
<evidence type="ECO:0000256" key="3">
    <source>
        <dbReference type="ARBA" id="ARBA00022517"/>
    </source>
</evidence>
<dbReference type="InterPro" id="IPR004044">
    <property type="entry name" value="KH_dom_type_2"/>
</dbReference>
<evidence type="ECO:0000256" key="8">
    <source>
        <dbReference type="PROSITE-ProRule" id="PRU01050"/>
    </source>
</evidence>
<evidence type="ECO:0000256" key="4">
    <source>
        <dbReference type="ARBA" id="ARBA00022741"/>
    </source>
</evidence>
<dbReference type="HOGENOM" id="CLU_038009_1_2_4"/>
<feature type="domain" description="Era-type G" evidence="11">
    <location>
        <begin position="62"/>
        <end position="231"/>
    </location>
</feature>
<dbReference type="GO" id="GO:0043024">
    <property type="term" value="F:ribosomal small subunit binding"/>
    <property type="evidence" value="ECO:0007669"/>
    <property type="project" value="TreeGrafter"/>
</dbReference>
<dbReference type="InterPro" id="IPR009019">
    <property type="entry name" value="KH_sf_prok-type"/>
</dbReference>
<dbReference type="Proteomes" id="UP000004105">
    <property type="component" value="Unassembled WGS sequence"/>
</dbReference>
<dbReference type="STRING" id="267212.GCA_001063965_00913"/>
<evidence type="ECO:0000259" key="11">
    <source>
        <dbReference type="PROSITE" id="PS51713"/>
    </source>
</evidence>
<dbReference type="PROSITE" id="PS50823">
    <property type="entry name" value="KH_TYPE_2"/>
    <property type="match status" value="1"/>
</dbReference>
<dbReference type="CDD" id="cd04163">
    <property type="entry name" value="Era"/>
    <property type="match status" value="1"/>
</dbReference>
<dbReference type="Pfam" id="PF01926">
    <property type="entry name" value="MMR_HSR1"/>
    <property type="match status" value="1"/>
</dbReference>
<dbReference type="InterPro" id="IPR030388">
    <property type="entry name" value="G_ERA_dom"/>
</dbReference>
<keyword evidence="13" id="KW-1185">Reference proteome</keyword>
<dbReference type="GO" id="GO:0005829">
    <property type="term" value="C:cytosol"/>
    <property type="evidence" value="ECO:0007669"/>
    <property type="project" value="TreeGrafter"/>
</dbReference>
<dbReference type="InterPro" id="IPR006073">
    <property type="entry name" value="GTP-bd"/>
</dbReference>
<dbReference type="Gene3D" id="3.40.50.300">
    <property type="entry name" value="P-loop containing nucleotide triphosphate hydrolases"/>
    <property type="match status" value="1"/>
</dbReference>
<dbReference type="GO" id="GO:0003924">
    <property type="term" value="F:GTPase activity"/>
    <property type="evidence" value="ECO:0007669"/>
    <property type="project" value="UniProtKB-UniRule"/>
</dbReference>
<dbReference type="EMBL" id="AFAY01000053">
    <property type="protein sequence ID" value="EGF07194.1"/>
    <property type="molecule type" value="Genomic_DNA"/>
</dbReference>
<dbReference type="PANTHER" id="PTHR42698">
    <property type="entry name" value="GTPASE ERA"/>
    <property type="match status" value="1"/>
</dbReference>
<accession>F2BG73</accession>
<name>F2BG73_9NEIS</name>
<feature type="region of interest" description="G3" evidence="8">
    <location>
        <begin position="117"/>
        <end position="120"/>
    </location>
</feature>
<dbReference type="PROSITE" id="PS51713">
    <property type="entry name" value="G_ERA"/>
    <property type="match status" value="1"/>
</dbReference>